<dbReference type="Gene3D" id="3.40.50.1820">
    <property type="entry name" value="alpha/beta hydrolase"/>
    <property type="match status" value="1"/>
</dbReference>
<organism evidence="4 5">
    <name type="scientific">Rodentibacter myodis</name>
    <dbReference type="NCBI Taxonomy" id="1907939"/>
    <lineage>
        <taxon>Bacteria</taxon>
        <taxon>Pseudomonadati</taxon>
        <taxon>Pseudomonadota</taxon>
        <taxon>Gammaproteobacteria</taxon>
        <taxon>Pasteurellales</taxon>
        <taxon>Pasteurellaceae</taxon>
        <taxon>Rodentibacter</taxon>
    </lineage>
</organism>
<dbReference type="STRING" id="1907939.BKL49_10020"/>
<evidence type="ECO:0000259" key="3">
    <source>
        <dbReference type="Pfam" id="PF02230"/>
    </source>
</evidence>
<evidence type="ECO:0000313" key="5">
    <source>
        <dbReference type="Proteomes" id="UP000188602"/>
    </source>
</evidence>
<dbReference type="EMBL" id="MLHQ01000026">
    <property type="protein sequence ID" value="OOF56938.1"/>
    <property type="molecule type" value="Genomic_DNA"/>
</dbReference>
<dbReference type="PANTHER" id="PTHR10655">
    <property type="entry name" value="LYSOPHOSPHOLIPASE-RELATED"/>
    <property type="match status" value="1"/>
</dbReference>
<feature type="domain" description="Phospholipase/carboxylesterase/thioesterase" evidence="3">
    <location>
        <begin position="16"/>
        <end position="220"/>
    </location>
</feature>
<evidence type="ECO:0000256" key="2">
    <source>
        <dbReference type="ARBA" id="ARBA00022801"/>
    </source>
</evidence>
<dbReference type="Pfam" id="PF02230">
    <property type="entry name" value="Abhydrolase_2"/>
    <property type="match status" value="1"/>
</dbReference>
<dbReference type="PANTHER" id="PTHR10655:SF17">
    <property type="entry name" value="LYSOPHOSPHOLIPASE-LIKE PROTEIN 1"/>
    <property type="match status" value="1"/>
</dbReference>
<dbReference type="InterPro" id="IPR003140">
    <property type="entry name" value="PLipase/COase/thioEstase"/>
</dbReference>
<dbReference type="OrthoDB" id="9801763at2"/>
<evidence type="ECO:0000313" key="4">
    <source>
        <dbReference type="EMBL" id="OOF56938.1"/>
    </source>
</evidence>
<dbReference type="GO" id="GO:0008474">
    <property type="term" value="F:palmitoyl-(protein) hydrolase activity"/>
    <property type="evidence" value="ECO:0007669"/>
    <property type="project" value="TreeGrafter"/>
</dbReference>
<sequence>MPFTPRAEPLKWGSPNAKRHIILLHGLTGSGRAFLPIAQYLNEMLATPSHFILPSAPLRSVDWADNQRVSGWYNLPKGSFLQQQDQNGLLSAMSYVHSLLDELNTQGIEMDKVIIGGFSQGGALSLLSGLLYPHKLGGIFALSGYLPIASWIAQHQRNENRQTPIFLAHGELDNVISLTEFKQGMLSLSQENRPLVAKQYPIGHYIVEPEVADLAEWINSLR</sequence>
<gene>
    <name evidence="4" type="ORF">BKL49_10020</name>
</gene>
<dbReference type="GO" id="GO:0005737">
    <property type="term" value="C:cytoplasm"/>
    <property type="evidence" value="ECO:0007669"/>
    <property type="project" value="TreeGrafter"/>
</dbReference>
<name>A0A1V3JK16_9PAST</name>
<protein>
    <recommendedName>
        <fullName evidence="3">Phospholipase/carboxylesterase/thioesterase domain-containing protein</fullName>
    </recommendedName>
</protein>
<evidence type="ECO:0000256" key="1">
    <source>
        <dbReference type="ARBA" id="ARBA00006499"/>
    </source>
</evidence>
<dbReference type="AlphaFoldDB" id="A0A1V3JK16"/>
<reference evidence="4 5" key="1">
    <citation type="submission" date="2016-10" db="EMBL/GenBank/DDBJ databases">
        <title>Rodentibacter gen. nov. and new species.</title>
        <authorList>
            <person name="Christensen H."/>
        </authorList>
    </citation>
    <scope>NUCLEOTIDE SEQUENCE [LARGE SCALE GENOMIC DNA]</scope>
    <source>
        <strain evidence="4 5">Ac151</strain>
    </source>
</reference>
<dbReference type="InterPro" id="IPR050565">
    <property type="entry name" value="LYPA1-2/EST-like"/>
</dbReference>
<comment type="similarity">
    <text evidence="1">Belongs to the AB hydrolase superfamily. AB hydrolase 2 family.</text>
</comment>
<dbReference type="InterPro" id="IPR029058">
    <property type="entry name" value="AB_hydrolase_fold"/>
</dbReference>
<proteinExistence type="inferred from homology"/>
<keyword evidence="2" id="KW-0378">Hydrolase</keyword>
<accession>A0A1V3JK16</accession>
<dbReference type="GO" id="GO:0052689">
    <property type="term" value="F:carboxylic ester hydrolase activity"/>
    <property type="evidence" value="ECO:0007669"/>
    <property type="project" value="TreeGrafter"/>
</dbReference>
<comment type="caution">
    <text evidence="4">The sequence shown here is derived from an EMBL/GenBank/DDBJ whole genome shotgun (WGS) entry which is preliminary data.</text>
</comment>
<dbReference type="Proteomes" id="UP000188602">
    <property type="component" value="Unassembled WGS sequence"/>
</dbReference>
<keyword evidence="5" id="KW-1185">Reference proteome</keyword>
<dbReference type="SUPFAM" id="SSF53474">
    <property type="entry name" value="alpha/beta-Hydrolases"/>
    <property type="match status" value="1"/>
</dbReference>